<proteinExistence type="predicted"/>
<evidence type="ECO:0000313" key="3">
    <source>
        <dbReference type="Proteomes" id="UP000257109"/>
    </source>
</evidence>
<dbReference type="OrthoDB" id="1435941at2759"/>
<comment type="caution">
    <text evidence="2">The sequence shown here is derived from an EMBL/GenBank/DDBJ whole genome shotgun (WGS) entry which is preliminary data.</text>
</comment>
<reference evidence="2" key="1">
    <citation type="submission" date="2018-05" db="EMBL/GenBank/DDBJ databases">
        <title>Draft genome of Mucuna pruriens seed.</title>
        <authorList>
            <person name="Nnadi N.E."/>
            <person name="Vos R."/>
            <person name="Hasami M.H."/>
            <person name="Devisetty U.K."/>
            <person name="Aguiy J.C."/>
        </authorList>
    </citation>
    <scope>NUCLEOTIDE SEQUENCE [LARGE SCALE GENOMIC DNA]</scope>
    <source>
        <strain evidence="2">JCA_2017</strain>
    </source>
</reference>
<feature type="non-terminal residue" evidence="2">
    <location>
        <position position="1"/>
    </location>
</feature>
<dbReference type="EMBL" id="QJKJ01014149">
    <property type="protein sequence ID" value="RDX64935.1"/>
    <property type="molecule type" value="Genomic_DNA"/>
</dbReference>
<evidence type="ECO:0000313" key="2">
    <source>
        <dbReference type="EMBL" id="RDX64935.1"/>
    </source>
</evidence>
<dbReference type="PROSITE" id="PS51111">
    <property type="entry name" value="REJ"/>
    <property type="match status" value="1"/>
</dbReference>
<dbReference type="AlphaFoldDB" id="A0A371EFV8"/>
<gene>
    <name evidence="2" type="ORF">CR513_56452</name>
</gene>
<keyword evidence="3" id="KW-1185">Reference proteome</keyword>
<organism evidence="2 3">
    <name type="scientific">Mucuna pruriens</name>
    <name type="common">Velvet bean</name>
    <name type="synonym">Dolichos pruriens</name>
    <dbReference type="NCBI Taxonomy" id="157652"/>
    <lineage>
        <taxon>Eukaryota</taxon>
        <taxon>Viridiplantae</taxon>
        <taxon>Streptophyta</taxon>
        <taxon>Embryophyta</taxon>
        <taxon>Tracheophyta</taxon>
        <taxon>Spermatophyta</taxon>
        <taxon>Magnoliopsida</taxon>
        <taxon>eudicotyledons</taxon>
        <taxon>Gunneridae</taxon>
        <taxon>Pentapetalae</taxon>
        <taxon>rosids</taxon>
        <taxon>fabids</taxon>
        <taxon>Fabales</taxon>
        <taxon>Fabaceae</taxon>
        <taxon>Papilionoideae</taxon>
        <taxon>50 kb inversion clade</taxon>
        <taxon>NPAAA clade</taxon>
        <taxon>indigoferoid/millettioid clade</taxon>
        <taxon>Phaseoleae</taxon>
        <taxon>Mucuna</taxon>
    </lineage>
</organism>
<feature type="domain" description="REJ" evidence="1">
    <location>
        <begin position="1"/>
        <end position="94"/>
    </location>
</feature>
<dbReference type="GO" id="GO:0016020">
    <property type="term" value="C:membrane"/>
    <property type="evidence" value="ECO:0007669"/>
    <property type="project" value="UniProtKB-SubCell"/>
</dbReference>
<name>A0A371EFV8_MUCPR</name>
<protein>
    <recommendedName>
        <fullName evidence="1">REJ domain-containing protein</fullName>
    </recommendedName>
</protein>
<sequence>MSAYSLKSSTSLCLRSSGINFPTQLSLTSPSSPRLMTSISSAPGWSLNLSCSSSLSSSSKSSSSKSSPSFDLLDSPSLSDVRVALGLIYLRSSNYPTPSPWGIPILPVLETLLQQCPNHGFDDVTQMQTFCNGLRPQTKILLDASIGDSMNTNMMDKALNHMMLSLAQNKLLTQQLEAITKKISQLPQQL</sequence>
<evidence type="ECO:0000259" key="1">
    <source>
        <dbReference type="PROSITE" id="PS51111"/>
    </source>
</evidence>
<dbReference type="Proteomes" id="UP000257109">
    <property type="component" value="Unassembled WGS sequence"/>
</dbReference>
<dbReference type="InterPro" id="IPR014010">
    <property type="entry name" value="REJ_dom"/>
</dbReference>
<accession>A0A371EFV8</accession>